<proteinExistence type="predicted"/>
<dbReference type="InterPro" id="IPR000843">
    <property type="entry name" value="HTH_LacI"/>
</dbReference>
<dbReference type="InterPro" id="IPR046335">
    <property type="entry name" value="LacI/GalR-like_sensor"/>
</dbReference>
<accession>A0ABV0LI31</accession>
<dbReference type="Gene3D" id="1.10.260.40">
    <property type="entry name" value="lambda repressor-like DNA-binding domains"/>
    <property type="match status" value="1"/>
</dbReference>
<dbReference type="Gene3D" id="3.40.50.2300">
    <property type="match status" value="2"/>
</dbReference>
<evidence type="ECO:0000259" key="6">
    <source>
        <dbReference type="PROSITE" id="PS50943"/>
    </source>
</evidence>
<dbReference type="Pfam" id="PF13377">
    <property type="entry name" value="Peripla_BP_3"/>
    <property type="match status" value="1"/>
</dbReference>
<dbReference type="GO" id="GO:0003677">
    <property type="term" value="F:DNA binding"/>
    <property type="evidence" value="ECO:0007669"/>
    <property type="project" value="UniProtKB-KW"/>
</dbReference>
<evidence type="ECO:0000259" key="5">
    <source>
        <dbReference type="PROSITE" id="PS50932"/>
    </source>
</evidence>
<dbReference type="PANTHER" id="PTHR30146">
    <property type="entry name" value="LACI-RELATED TRANSCRIPTIONAL REPRESSOR"/>
    <property type="match status" value="1"/>
</dbReference>
<evidence type="ECO:0000313" key="8">
    <source>
        <dbReference type="Proteomes" id="UP001440984"/>
    </source>
</evidence>
<dbReference type="PRINTS" id="PR00036">
    <property type="entry name" value="HTHLACI"/>
</dbReference>
<dbReference type="SMART" id="SM00354">
    <property type="entry name" value="HTH_LACI"/>
    <property type="match status" value="1"/>
</dbReference>
<feature type="domain" description="HTH lacI-type" evidence="5">
    <location>
        <begin position="2"/>
        <end position="56"/>
    </location>
</feature>
<dbReference type="PANTHER" id="PTHR30146:SF148">
    <property type="entry name" value="HTH-TYPE TRANSCRIPTIONAL REPRESSOR PURR-RELATED"/>
    <property type="match status" value="1"/>
</dbReference>
<evidence type="ECO:0000313" key="7">
    <source>
        <dbReference type="EMBL" id="MEQ0561957.1"/>
    </source>
</evidence>
<dbReference type="InterPro" id="IPR010982">
    <property type="entry name" value="Lambda_DNA-bd_dom_sf"/>
</dbReference>
<evidence type="ECO:0000256" key="2">
    <source>
        <dbReference type="ARBA" id="ARBA00023015"/>
    </source>
</evidence>
<dbReference type="SUPFAM" id="SSF53822">
    <property type="entry name" value="Periplasmic binding protein-like I"/>
    <property type="match status" value="1"/>
</dbReference>
<keyword evidence="3 7" id="KW-0238">DNA-binding</keyword>
<keyword evidence="4" id="KW-0804">Transcription</keyword>
<dbReference type="CDD" id="cd19977">
    <property type="entry name" value="PBP1_EndR-like"/>
    <property type="match status" value="1"/>
</dbReference>
<dbReference type="Proteomes" id="UP001440984">
    <property type="component" value="Unassembled WGS sequence"/>
</dbReference>
<dbReference type="RefSeq" id="WP_348953341.1">
    <property type="nucleotide sequence ID" value="NZ_JBDZYD010000008.1"/>
</dbReference>
<protein>
    <submittedName>
        <fullName evidence="7">LacI family DNA-binding transcriptional regulator</fullName>
    </submittedName>
</protein>
<dbReference type="PROSITE" id="PS50943">
    <property type="entry name" value="HTH_CROC1"/>
    <property type="match status" value="1"/>
</dbReference>
<dbReference type="PROSITE" id="PS00356">
    <property type="entry name" value="HTH_LACI_1"/>
    <property type="match status" value="1"/>
</dbReference>
<dbReference type="EMBL" id="JBDZYD010000008">
    <property type="protein sequence ID" value="MEQ0561957.1"/>
    <property type="molecule type" value="Genomic_DNA"/>
</dbReference>
<dbReference type="PROSITE" id="PS50932">
    <property type="entry name" value="HTH_LACI_2"/>
    <property type="match status" value="1"/>
</dbReference>
<keyword evidence="8" id="KW-1185">Reference proteome</keyword>
<gene>
    <name evidence="7" type="ORF">ABJI51_22980</name>
</gene>
<comment type="caution">
    <text evidence="7">The sequence shown here is derived from an EMBL/GenBank/DDBJ whole genome shotgun (WGS) entry which is preliminary data.</text>
</comment>
<evidence type="ECO:0000256" key="4">
    <source>
        <dbReference type="ARBA" id="ARBA00023163"/>
    </source>
</evidence>
<reference evidence="7 8" key="1">
    <citation type="submission" date="2024-05" db="EMBL/GenBank/DDBJ databases">
        <authorList>
            <person name="Zhao H."/>
            <person name="Xu Y."/>
            <person name="Lin S."/>
            <person name="Spain J.C."/>
            <person name="Zhou N.-Y."/>
        </authorList>
    </citation>
    <scope>NUCLEOTIDE SEQUENCE [LARGE SCALE GENOMIC DNA]</scope>
    <source>
        <strain evidence="7 8">NEAU-NG30</strain>
    </source>
</reference>
<keyword evidence="2" id="KW-0805">Transcription regulation</keyword>
<dbReference type="CDD" id="cd01392">
    <property type="entry name" value="HTH_LacI"/>
    <property type="match status" value="1"/>
</dbReference>
<keyword evidence="1" id="KW-0678">Repressor</keyword>
<dbReference type="InterPro" id="IPR028082">
    <property type="entry name" value="Peripla_BP_I"/>
</dbReference>
<evidence type="ECO:0000256" key="1">
    <source>
        <dbReference type="ARBA" id="ARBA00022491"/>
    </source>
</evidence>
<organism evidence="7 8">
    <name type="scientific">Amycolatopsis melonis</name>
    <dbReference type="NCBI Taxonomy" id="3156488"/>
    <lineage>
        <taxon>Bacteria</taxon>
        <taxon>Bacillati</taxon>
        <taxon>Actinomycetota</taxon>
        <taxon>Actinomycetes</taxon>
        <taxon>Pseudonocardiales</taxon>
        <taxon>Pseudonocardiaceae</taxon>
        <taxon>Amycolatopsis</taxon>
    </lineage>
</organism>
<dbReference type="Pfam" id="PF00356">
    <property type="entry name" value="LacI"/>
    <property type="match status" value="1"/>
</dbReference>
<sequence length="331" mass="34878">MATISDVAALAGVSTATVSRALNGKSTVDPVLAERVARAVEQLGYTPNGLARSLRRRETAVLALIISDVENPFFTAIARGVEDTAQAAGYSVMLCNSDENTAKERRYVEVAAQERLAGVIMSPTTGDSDVRPLLAHRTPIVTIDRRLGSADCDAVLVDSRAAAREAVEHLAAQGYRRIGCIAGPPGITTADERLDGYRDGLRAAGRRYAAKLVRRCEFREAGGREAAAQLLAGPDRPDALLVSSSTMAVGVLQAMAELGLRSGRDVGIVSFDEAPWATLISPALTVVAQPAHAMGQLAARLLLARIGDRGERPAATTTLAARLVVRGSSTR</sequence>
<feature type="domain" description="HTH cro/C1-type" evidence="6">
    <location>
        <begin position="3"/>
        <end position="50"/>
    </location>
</feature>
<name>A0ABV0LI31_9PSEU</name>
<dbReference type="SUPFAM" id="SSF47413">
    <property type="entry name" value="lambda repressor-like DNA-binding domains"/>
    <property type="match status" value="1"/>
</dbReference>
<evidence type="ECO:0000256" key="3">
    <source>
        <dbReference type="ARBA" id="ARBA00023125"/>
    </source>
</evidence>
<dbReference type="InterPro" id="IPR001387">
    <property type="entry name" value="Cro/C1-type_HTH"/>
</dbReference>